<proteinExistence type="predicted"/>
<reference evidence="2" key="1">
    <citation type="submission" date="2021-10" db="EMBL/GenBank/DDBJ databases">
        <title>The complete genome sequence of Leeia sp. TBRC 13508.</title>
        <authorList>
            <person name="Charoenyingcharoen P."/>
            <person name="Yukphan P."/>
        </authorList>
    </citation>
    <scope>NUCLEOTIDE SEQUENCE</scope>
    <source>
        <strain evidence="2">TBRC 13508</strain>
    </source>
</reference>
<evidence type="ECO:0000256" key="1">
    <source>
        <dbReference type="SAM" id="Phobius"/>
    </source>
</evidence>
<feature type="transmembrane region" description="Helical" evidence="1">
    <location>
        <begin position="20"/>
        <end position="53"/>
    </location>
</feature>
<protein>
    <recommendedName>
        <fullName evidence="4">Toxin CptA</fullName>
    </recommendedName>
</protein>
<dbReference type="EMBL" id="JAJBZT010000001">
    <property type="protein sequence ID" value="MCB6182118.1"/>
    <property type="molecule type" value="Genomic_DNA"/>
</dbReference>
<organism evidence="2 3">
    <name type="scientific">Leeia speluncae</name>
    <dbReference type="NCBI Taxonomy" id="2884804"/>
    <lineage>
        <taxon>Bacteria</taxon>
        <taxon>Pseudomonadati</taxon>
        <taxon>Pseudomonadota</taxon>
        <taxon>Betaproteobacteria</taxon>
        <taxon>Neisseriales</taxon>
        <taxon>Leeiaceae</taxon>
        <taxon>Leeia</taxon>
    </lineage>
</organism>
<dbReference type="Proteomes" id="UP001165395">
    <property type="component" value="Unassembled WGS sequence"/>
</dbReference>
<sequence length="147" mass="16886">MTSILLVVSATKFWFRMLVLQWFATIVVLTIVLYAQPLAVQGVGLLFALGLMFRQWQQYQQQNKALPKHLILHETHLVVGESDEQNTEWYVGKGSICWFWLVALKLDNDAGVHRQLLLHRSQFSAEDWSTLLRTLKMGWSQGVASAE</sequence>
<keyword evidence="1" id="KW-0812">Transmembrane</keyword>
<keyword evidence="3" id="KW-1185">Reference proteome</keyword>
<gene>
    <name evidence="2" type="ORF">LIN78_00925</name>
</gene>
<name>A0ABS8D381_9NEIS</name>
<comment type="caution">
    <text evidence="2">The sequence shown here is derived from an EMBL/GenBank/DDBJ whole genome shotgun (WGS) entry which is preliminary data.</text>
</comment>
<evidence type="ECO:0000313" key="2">
    <source>
        <dbReference type="EMBL" id="MCB6182118.1"/>
    </source>
</evidence>
<accession>A0ABS8D381</accession>
<keyword evidence="1" id="KW-0472">Membrane</keyword>
<evidence type="ECO:0000313" key="3">
    <source>
        <dbReference type="Proteomes" id="UP001165395"/>
    </source>
</evidence>
<keyword evidence="1" id="KW-1133">Transmembrane helix</keyword>
<evidence type="ECO:0008006" key="4">
    <source>
        <dbReference type="Google" id="ProtNLM"/>
    </source>
</evidence>
<dbReference type="RefSeq" id="WP_227177572.1">
    <property type="nucleotide sequence ID" value="NZ_JAJBZT010000001.1"/>
</dbReference>